<gene>
    <name evidence="1" type="ORF">GCM10008959_20820</name>
</gene>
<dbReference type="RefSeq" id="WP_189064919.1">
    <property type="nucleotide sequence ID" value="NZ_BMQM01000012.1"/>
</dbReference>
<name>A0ABQ2RQY4_9DEIO</name>
<protein>
    <submittedName>
        <fullName evidence="1">Uncharacterized protein</fullName>
    </submittedName>
</protein>
<accession>A0ABQ2RQY4</accession>
<sequence length="453" mass="48794">MNREADRTGWAAQAELEVLGRVQLRVGGVAVRNCGELPLRLLALLALQGPLSREEAADLLWNGSTRLALQSLRTALSTLRAALQGAPDVLVIGGATLSVNLQALWVDALDSPAEPALLHWWRGPLLAGRTCRGTDRWLEWRHAAESRLLEEHLSALYRAAAQQADIRLAKAFVCRARELSAGYGAAPGLPDRKGEYEAGLLGRAQELAALRCVRRSVHVKGPRGSGRTSLVRAAFPDAVWFSLPDPSGAPDPGWVSRAVEAGRAVFDDVEQLPDRVWPLARYLDSRGCHVILVSTGPVPPQWHDLPVIEVGAVGAETLIRLAATLAPAWSAAELPVLTQLTAGLPGRAARLLRPGAATLRALLRARLEQFSEDALRVLWVSEGPAAGEVNRLCVQCGLEREPLRRAVATLTDAGLWADGRAAHPLVSDVAGELLPWWTRQVLHPDVARAGHAP</sequence>
<organism evidence="1 2">
    <name type="scientific">Deinococcus seoulensis</name>
    <dbReference type="NCBI Taxonomy" id="1837379"/>
    <lineage>
        <taxon>Bacteria</taxon>
        <taxon>Thermotogati</taxon>
        <taxon>Deinococcota</taxon>
        <taxon>Deinococci</taxon>
        <taxon>Deinococcales</taxon>
        <taxon>Deinococcaceae</taxon>
        <taxon>Deinococcus</taxon>
    </lineage>
</organism>
<evidence type="ECO:0000313" key="2">
    <source>
        <dbReference type="Proteomes" id="UP000634308"/>
    </source>
</evidence>
<dbReference type="Gene3D" id="1.10.10.10">
    <property type="entry name" value="Winged helix-like DNA-binding domain superfamily/Winged helix DNA-binding domain"/>
    <property type="match status" value="1"/>
</dbReference>
<proteinExistence type="predicted"/>
<comment type="caution">
    <text evidence="1">The sequence shown here is derived from an EMBL/GenBank/DDBJ whole genome shotgun (WGS) entry which is preliminary data.</text>
</comment>
<dbReference type="InterPro" id="IPR036388">
    <property type="entry name" value="WH-like_DNA-bd_sf"/>
</dbReference>
<dbReference type="Proteomes" id="UP000634308">
    <property type="component" value="Unassembled WGS sequence"/>
</dbReference>
<keyword evidence="2" id="KW-1185">Reference proteome</keyword>
<evidence type="ECO:0000313" key="1">
    <source>
        <dbReference type="EMBL" id="GGR58871.1"/>
    </source>
</evidence>
<reference evidence="2" key="1">
    <citation type="journal article" date="2019" name="Int. J. Syst. Evol. Microbiol.">
        <title>The Global Catalogue of Microorganisms (GCM) 10K type strain sequencing project: providing services to taxonomists for standard genome sequencing and annotation.</title>
        <authorList>
            <consortium name="The Broad Institute Genomics Platform"/>
            <consortium name="The Broad Institute Genome Sequencing Center for Infectious Disease"/>
            <person name="Wu L."/>
            <person name="Ma J."/>
        </authorList>
    </citation>
    <scope>NUCLEOTIDE SEQUENCE [LARGE SCALE GENOMIC DNA]</scope>
    <source>
        <strain evidence="2">JCM 31404</strain>
    </source>
</reference>
<dbReference type="EMBL" id="BMQM01000012">
    <property type="protein sequence ID" value="GGR58871.1"/>
    <property type="molecule type" value="Genomic_DNA"/>
</dbReference>